<accession>A0A016TAV7</accession>
<evidence type="ECO:0000313" key="1">
    <source>
        <dbReference type="EMBL" id="EYB99769.1"/>
    </source>
</evidence>
<dbReference type="Proteomes" id="UP000024635">
    <property type="component" value="Unassembled WGS sequence"/>
</dbReference>
<organism evidence="1 2">
    <name type="scientific">Ancylostoma ceylanicum</name>
    <dbReference type="NCBI Taxonomy" id="53326"/>
    <lineage>
        <taxon>Eukaryota</taxon>
        <taxon>Metazoa</taxon>
        <taxon>Ecdysozoa</taxon>
        <taxon>Nematoda</taxon>
        <taxon>Chromadorea</taxon>
        <taxon>Rhabditida</taxon>
        <taxon>Rhabditina</taxon>
        <taxon>Rhabditomorpha</taxon>
        <taxon>Strongyloidea</taxon>
        <taxon>Ancylostomatidae</taxon>
        <taxon>Ancylostomatinae</taxon>
        <taxon>Ancylostoma</taxon>
    </lineage>
</organism>
<keyword evidence="2" id="KW-1185">Reference proteome</keyword>
<dbReference type="AlphaFoldDB" id="A0A016TAV7"/>
<protein>
    <submittedName>
        <fullName evidence="1">Uncharacterized protein</fullName>
    </submittedName>
</protein>
<gene>
    <name evidence="1" type="primary">Acey_s0120.g927</name>
    <name evidence="1" type="ORF">Y032_0120g927</name>
</gene>
<reference evidence="2" key="1">
    <citation type="journal article" date="2015" name="Nat. Genet.">
        <title>The genome and transcriptome of the zoonotic hookworm Ancylostoma ceylanicum identify infection-specific gene families.</title>
        <authorList>
            <person name="Schwarz E.M."/>
            <person name="Hu Y."/>
            <person name="Antoshechkin I."/>
            <person name="Miller M.M."/>
            <person name="Sternberg P.W."/>
            <person name="Aroian R.V."/>
        </authorList>
    </citation>
    <scope>NUCLEOTIDE SEQUENCE</scope>
    <source>
        <strain evidence="2">HY135</strain>
    </source>
</reference>
<comment type="caution">
    <text evidence="1">The sequence shown here is derived from an EMBL/GenBank/DDBJ whole genome shotgun (WGS) entry which is preliminary data.</text>
</comment>
<proteinExistence type="predicted"/>
<name>A0A016TAV7_9BILA</name>
<evidence type="ECO:0000313" key="2">
    <source>
        <dbReference type="Proteomes" id="UP000024635"/>
    </source>
</evidence>
<sequence length="139" mass="16466">MTRSYGRKTITSSCPQGLTNENYRRHRNAPRIRWKDVVCMDLKELEVTADGTQDRALWQSRSRTANSANVRKKTEEEATTQSINRWFSIRRIMLFSCILRWHIYQRQQSYKIQKTTAGNITLQDNTYDEAKLDVKQTFN</sequence>
<dbReference type="EMBL" id="JARK01001456">
    <property type="protein sequence ID" value="EYB99769.1"/>
    <property type="molecule type" value="Genomic_DNA"/>
</dbReference>